<comment type="similarity">
    <text evidence="1 6">Belongs to the annexin family.</text>
</comment>
<comment type="domain">
    <text evidence="6">A pair of annexin repeats may form one binding site for calcium and phospholipid.</text>
</comment>
<dbReference type="RefSeq" id="XP_011311262.1">
    <property type="nucleotide sequence ID" value="XM_011312960.1"/>
</dbReference>
<dbReference type="PRINTS" id="PR00196">
    <property type="entry name" value="ANNEXIN"/>
</dbReference>
<accession>A0A9R1U8H4</accession>
<reference evidence="8 9" key="1">
    <citation type="submission" date="2025-04" db="UniProtKB">
        <authorList>
            <consortium name="RefSeq"/>
        </authorList>
    </citation>
    <scope>IDENTIFICATION</scope>
    <source>
        <strain evidence="8 9">USDA-PBARC FA_bdor</strain>
        <tissue evidence="8 9">Whole organism</tissue>
    </source>
</reference>
<dbReference type="KEGG" id="fas:105271418"/>
<gene>
    <name evidence="8 9" type="primary">LOC105271418</name>
</gene>
<dbReference type="FunFam" id="1.10.220.10:FF:000002">
    <property type="entry name" value="Annexin"/>
    <property type="match status" value="1"/>
</dbReference>
<protein>
    <recommendedName>
        <fullName evidence="6">Annexin</fullName>
    </recommendedName>
</protein>
<dbReference type="FunFam" id="1.10.220.10:FF:000004">
    <property type="entry name" value="Annexin"/>
    <property type="match status" value="1"/>
</dbReference>
<dbReference type="RefSeq" id="XP_011311263.1">
    <property type="nucleotide sequence ID" value="XM_011312961.1"/>
</dbReference>
<evidence type="ECO:0000256" key="6">
    <source>
        <dbReference type="RuleBase" id="RU003540"/>
    </source>
</evidence>
<keyword evidence="3 6" id="KW-0106">Calcium</keyword>
<dbReference type="PANTHER" id="PTHR10502">
    <property type="entry name" value="ANNEXIN"/>
    <property type="match status" value="1"/>
</dbReference>
<dbReference type="FunFam" id="1.10.220.10:FF:000010">
    <property type="entry name" value="Annexin"/>
    <property type="match status" value="1"/>
</dbReference>
<dbReference type="GO" id="GO:0005737">
    <property type="term" value="C:cytoplasm"/>
    <property type="evidence" value="ECO:0007669"/>
    <property type="project" value="TreeGrafter"/>
</dbReference>
<evidence type="ECO:0000256" key="2">
    <source>
        <dbReference type="ARBA" id="ARBA00022737"/>
    </source>
</evidence>
<dbReference type="GO" id="GO:0005634">
    <property type="term" value="C:nucleus"/>
    <property type="evidence" value="ECO:0007669"/>
    <property type="project" value="TreeGrafter"/>
</dbReference>
<dbReference type="InterPro" id="IPR001464">
    <property type="entry name" value="Annexin"/>
</dbReference>
<dbReference type="PROSITE" id="PS51897">
    <property type="entry name" value="ANNEXIN_2"/>
    <property type="match status" value="4"/>
</dbReference>
<dbReference type="InterPro" id="IPR037104">
    <property type="entry name" value="Annexin_sf"/>
</dbReference>
<dbReference type="GO" id="GO:0005886">
    <property type="term" value="C:plasma membrane"/>
    <property type="evidence" value="ECO:0007669"/>
    <property type="project" value="TreeGrafter"/>
</dbReference>
<evidence type="ECO:0000256" key="3">
    <source>
        <dbReference type="ARBA" id="ARBA00022837"/>
    </source>
</evidence>
<keyword evidence="2 6" id="KW-0677">Repeat</keyword>
<dbReference type="PANTHER" id="PTHR10502:SF233">
    <property type="entry name" value="ANNEXIN B9"/>
    <property type="match status" value="1"/>
</dbReference>
<proteinExistence type="inferred from homology"/>
<dbReference type="InterPro" id="IPR018252">
    <property type="entry name" value="Annexin_repeat_CS"/>
</dbReference>
<dbReference type="GO" id="GO:0001786">
    <property type="term" value="F:phosphatidylserine binding"/>
    <property type="evidence" value="ECO:0007669"/>
    <property type="project" value="TreeGrafter"/>
</dbReference>
<keyword evidence="7" id="KW-1185">Reference proteome</keyword>
<evidence type="ECO:0000313" key="8">
    <source>
        <dbReference type="RefSeq" id="XP_011311262.1"/>
    </source>
</evidence>
<dbReference type="SMART" id="SM00335">
    <property type="entry name" value="ANX"/>
    <property type="match status" value="4"/>
</dbReference>
<dbReference type="GO" id="GO:0005544">
    <property type="term" value="F:calcium-dependent phospholipid binding"/>
    <property type="evidence" value="ECO:0007669"/>
    <property type="project" value="UniProtKB-KW"/>
</dbReference>
<dbReference type="GO" id="GO:0032509">
    <property type="term" value="P:endosome transport via multivesicular body sorting pathway"/>
    <property type="evidence" value="ECO:0007669"/>
    <property type="project" value="TreeGrafter"/>
</dbReference>
<dbReference type="GeneID" id="105271418"/>
<dbReference type="GO" id="GO:0012506">
    <property type="term" value="C:vesicle membrane"/>
    <property type="evidence" value="ECO:0007669"/>
    <property type="project" value="TreeGrafter"/>
</dbReference>
<dbReference type="OrthoDB" id="37886at2759"/>
<dbReference type="Pfam" id="PF00191">
    <property type="entry name" value="Annexin"/>
    <property type="match status" value="4"/>
</dbReference>
<dbReference type="AlphaFoldDB" id="A0A9R1TLQ3"/>
<name>A0A9R1TLQ3_9HYME</name>
<dbReference type="SUPFAM" id="SSF47874">
    <property type="entry name" value="Annexin"/>
    <property type="match status" value="1"/>
</dbReference>
<accession>A0A9R1TLQ3</accession>
<dbReference type="Gene3D" id="1.10.220.10">
    <property type="entry name" value="Annexin"/>
    <property type="match status" value="4"/>
</dbReference>
<dbReference type="FunFam" id="1.10.220.10:FF:000001">
    <property type="entry name" value="Annexin"/>
    <property type="match status" value="1"/>
</dbReference>
<sequence>MAAHQYYHVQCTPTVYPAEPFDPENDAQMLRTAMKGFGTDEQTIIDVLAHRGIVQRLEIADQFKTMFGKDLISDLKSELGGNFENAIVALMTPLPEFFAREIHNAISGMGTDEETIIEVLASLSNYGIKTISAVYKDLFENDLEEDLKGDTSGHFKRLLVSLSTANRDEDPDVDERAALEEAERLFQAGEGQWGTDESTFNAILITKSFPQLRRIFYEYERISGNSLEDAIRREFSGSLEDGYLAVVKCARDKTAYFAERLHKAMSGMGTNDSTLIRIIVSRSEIDLGDIKEVYQRIYGNSLAAGIDSDTSGDYKRLLLALTGQ</sequence>
<evidence type="ECO:0000256" key="5">
    <source>
        <dbReference type="ARBA" id="ARBA00023302"/>
    </source>
</evidence>
<evidence type="ECO:0000256" key="1">
    <source>
        <dbReference type="ARBA" id="ARBA00007831"/>
    </source>
</evidence>
<keyword evidence="4 6" id="KW-0041">Annexin</keyword>
<keyword evidence="5 6" id="KW-0111">Calcium/phospholipid-binding</keyword>
<evidence type="ECO:0000313" key="7">
    <source>
        <dbReference type="Proteomes" id="UP000694866"/>
    </source>
</evidence>
<dbReference type="PROSITE" id="PS00223">
    <property type="entry name" value="ANNEXIN_1"/>
    <property type="match status" value="2"/>
</dbReference>
<dbReference type="InterPro" id="IPR018502">
    <property type="entry name" value="Annexin_repeat"/>
</dbReference>
<dbReference type="GO" id="GO:0005509">
    <property type="term" value="F:calcium ion binding"/>
    <property type="evidence" value="ECO:0007669"/>
    <property type="project" value="InterPro"/>
</dbReference>
<evidence type="ECO:0000313" key="9">
    <source>
        <dbReference type="RefSeq" id="XP_011311263.1"/>
    </source>
</evidence>
<dbReference type="Proteomes" id="UP000694866">
    <property type="component" value="Unplaced"/>
</dbReference>
<evidence type="ECO:0000256" key="4">
    <source>
        <dbReference type="ARBA" id="ARBA00023216"/>
    </source>
</evidence>
<organism evidence="7 9">
    <name type="scientific">Fopius arisanus</name>
    <dbReference type="NCBI Taxonomy" id="64838"/>
    <lineage>
        <taxon>Eukaryota</taxon>
        <taxon>Metazoa</taxon>
        <taxon>Ecdysozoa</taxon>
        <taxon>Arthropoda</taxon>
        <taxon>Hexapoda</taxon>
        <taxon>Insecta</taxon>
        <taxon>Pterygota</taxon>
        <taxon>Neoptera</taxon>
        <taxon>Endopterygota</taxon>
        <taxon>Hymenoptera</taxon>
        <taxon>Apocrita</taxon>
        <taxon>Ichneumonoidea</taxon>
        <taxon>Braconidae</taxon>
        <taxon>Opiinae</taxon>
        <taxon>Fopius</taxon>
    </lineage>
</organism>